<dbReference type="GO" id="GO:0000105">
    <property type="term" value="P:L-histidine biosynthetic process"/>
    <property type="evidence" value="ECO:0007669"/>
    <property type="project" value="UniProtKB-UniRule"/>
</dbReference>
<dbReference type="EC" id="4.2.1.19" evidence="6 7"/>
<evidence type="ECO:0000256" key="6">
    <source>
        <dbReference type="HAMAP-Rule" id="MF_00076"/>
    </source>
</evidence>
<evidence type="ECO:0000256" key="1">
    <source>
        <dbReference type="ARBA" id="ARBA00005047"/>
    </source>
</evidence>
<keyword evidence="3 6" id="KW-0028">Amino-acid biosynthesis</keyword>
<comment type="catalytic activity">
    <reaction evidence="6 7">
        <text>D-erythro-1-(imidazol-4-yl)glycerol 3-phosphate = 3-(imidazol-4-yl)-2-oxopropyl phosphate + H2O</text>
        <dbReference type="Rhea" id="RHEA:11040"/>
        <dbReference type="ChEBI" id="CHEBI:15377"/>
        <dbReference type="ChEBI" id="CHEBI:57766"/>
        <dbReference type="ChEBI" id="CHEBI:58278"/>
        <dbReference type="EC" id="4.2.1.19"/>
    </reaction>
</comment>
<dbReference type="UniPathway" id="UPA00031">
    <property type="reaction ID" value="UER00011"/>
</dbReference>
<dbReference type="InterPro" id="IPR020568">
    <property type="entry name" value="Ribosomal_Su5_D2-typ_SF"/>
</dbReference>
<sequence length="197" mass="21800">MSKQRCFSLERNTNETKINMELNLDGSGIYSINTGIGFLDHMLTLTAKHGFMDIKLNAQGDLDVDCHHTVEDTGIVMGKCIDGALGSREKIKRYAFSYVPMDEALAFVCIDISGRPYLVFDAPFTSENVGGLQVEMVEEFFRAVAFNSGITFHAKVLYGKNNHHMIEALFKAFGRALHEAASIDKNIKGVLSTKGII</sequence>
<dbReference type="SUPFAM" id="SSF54211">
    <property type="entry name" value="Ribosomal protein S5 domain 2-like"/>
    <property type="match status" value="2"/>
</dbReference>
<dbReference type="PROSITE" id="PS00955">
    <property type="entry name" value="IGP_DEHYDRATASE_2"/>
    <property type="match status" value="1"/>
</dbReference>
<dbReference type="AlphaFoldDB" id="A0A7C9VIF6"/>
<evidence type="ECO:0000256" key="2">
    <source>
        <dbReference type="ARBA" id="ARBA00016664"/>
    </source>
</evidence>
<dbReference type="EMBL" id="JAAMRR010001167">
    <property type="protein sequence ID" value="NGX97966.1"/>
    <property type="molecule type" value="Genomic_DNA"/>
</dbReference>
<dbReference type="NCBIfam" id="NF002114">
    <property type="entry name" value="PRK00951.2-4"/>
    <property type="match status" value="1"/>
</dbReference>
<dbReference type="Gene3D" id="3.30.230.40">
    <property type="entry name" value="Imidazole glycerol phosphate dehydratase, domain 1"/>
    <property type="match status" value="2"/>
</dbReference>
<organism evidence="8 9">
    <name type="scientific">Candidatus Afipia apatlaquensis</name>
    <dbReference type="NCBI Taxonomy" id="2712852"/>
    <lineage>
        <taxon>Bacteria</taxon>
        <taxon>Pseudomonadati</taxon>
        <taxon>Pseudomonadota</taxon>
        <taxon>Alphaproteobacteria</taxon>
        <taxon>Hyphomicrobiales</taxon>
        <taxon>Nitrobacteraceae</taxon>
        <taxon>Afipia</taxon>
    </lineage>
</organism>
<reference evidence="8" key="1">
    <citation type="submission" date="2020-02" db="EMBL/GenBank/DDBJ databases">
        <title>Draft genome sequence of Candidatus Afipia apatlaquensis IBT-C3, a potential strain for decolorization of textile dyes.</title>
        <authorList>
            <person name="Sanchez-Reyes A."/>
            <person name="Breton-Deval L."/>
            <person name="Mangelson H."/>
            <person name="Sanchez-Flores A."/>
        </authorList>
    </citation>
    <scope>NUCLEOTIDE SEQUENCE [LARGE SCALE GENOMIC DNA]</scope>
    <source>
        <strain evidence="8">IBT-C3</strain>
    </source>
</reference>
<dbReference type="Pfam" id="PF00475">
    <property type="entry name" value="IGPD"/>
    <property type="match status" value="1"/>
</dbReference>
<dbReference type="FunFam" id="3.30.230.40:FF:000001">
    <property type="entry name" value="Imidazoleglycerol-phosphate dehydratase HisB"/>
    <property type="match status" value="1"/>
</dbReference>
<dbReference type="Proteomes" id="UP000480266">
    <property type="component" value="Unassembled WGS sequence"/>
</dbReference>
<comment type="similarity">
    <text evidence="6 7">Belongs to the imidazoleglycerol-phosphate dehydratase family.</text>
</comment>
<evidence type="ECO:0000256" key="5">
    <source>
        <dbReference type="ARBA" id="ARBA00023239"/>
    </source>
</evidence>
<gene>
    <name evidence="6 8" type="primary">hisB</name>
    <name evidence="8" type="ORF">G4V63_22980</name>
</gene>
<proteinExistence type="inferred from homology"/>
<dbReference type="CDD" id="cd07914">
    <property type="entry name" value="IGPD"/>
    <property type="match status" value="1"/>
</dbReference>
<dbReference type="PANTHER" id="PTHR23133">
    <property type="entry name" value="IMIDAZOLEGLYCEROL-PHOSPHATE DEHYDRATASE HIS7"/>
    <property type="match status" value="1"/>
</dbReference>
<dbReference type="InterPro" id="IPR020565">
    <property type="entry name" value="ImidazoleglycerP_deHydtase_CS"/>
</dbReference>
<evidence type="ECO:0000313" key="9">
    <source>
        <dbReference type="Proteomes" id="UP000480266"/>
    </source>
</evidence>
<dbReference type="FunFam" id="3.30.230.40:FF:000003">
    <property type="entry name" value="Imidazoleglycerol-phosphate dehydratase HisB"/>
    <property type="match status" value="1"/>
</dbReference>
<accession>A0A7C9VIF6</accession>
<evidence type="ECO:0000256" key="4">
    <source>
        <dbReference type="ARBA" id="ARBA00023102"/>
    </source>
</evidence>
<dbReference type="InterPro" id="IPR000807">
    <property type="entry name" value="ImidazoleglycerolP_deHydtase"/>
</dbReference>
<evidence type="ECO:0000313" key="8">
    <source>
        <dbReference type="EMBL" id="NGX97966.1"/>
    </source>
</evidence>
<dbReference type="GO" id="GO:0005737">
    <property type="term" value="C:cytoplasm"/>
    <property type="evidence" value="ECO:0007669"/>
    <property type="project" value="UniProtKB-SubCell"/>
</dbReference>
<keyword evidence="9" id="KW-1185">Reference proteome</keyword>
<dbReference type="NCBIfam" id="NF002107">
    <property type="entry name" value="PRK00951.1-2"/>
    <property type="match status" value="1"/>
</dbReference>
<dbReference type="NCBIfam" id="NF002111">
    <property type="entry name" value="PRK00951.2-1"/>
    <property type="match status" value="1"/>
</dbReference>
<dbReference type="PROSITE" id="PS00954">
    <property type="entry name" value="IGP_DEHYDRATASE_1"/>
    <property type="match status" value="1"/>
</dbReference>
<keyword evidence="5 6" id="KW-0456">Lyase</keyword>
<dbReference type="HAMAP" id="MF_00076">
    <property type="entry name" value="HisB"/>
    <property type="match status" value="1"/>
</dbReference>
<dbReference type="PANTHER" id="PTHR23133:SF2">
    <property type="entry name" value="IMIDAZOLEGLYCEROL-PHOSPHATE DEHYDRATASE"/>
    <property type="match status" value="1"/>
</dbReference>
<comment type="caution">
    <text evidence="8">The sequence shown here is derived from an EMBL/GenBank/DDBJ whole genome shotgun (WGS) entry which is preliminary data.</text>
</comment>
<evidence type="ECO:0000256" key="7">
    <source>
        <dbReference type="RuleBase" id="RU000599"/>
    </source>
</evidence>
<evidence type="ECO:0000256" key="3">
    <source>
        <dbReference type="ARBA" id="ARBA00022605"/>
    </source>
</evidence>
<dbReference type="InterPro" id="IPR038494">
    <property type="entry name" value="IGPD_sf"/>
</dbReference>
<dbReference type="GO" id="GO:0004424">
    <property type="term" value="F:imidazoleglycerol-phosphate dehydratase activity"/>
    <property type="evidence" value="ECO:0007669"/>
    <property type="project" value="UniProtKB-UniRule"/>
</dbReference>
<keyword evidence="6" id="KW-0963">Cytoplasm</keyword>
<name>A0A7C9VIF6_9BRAD</name>
<comment type="pathway">
    <text evidence="1 6 7">Amino-acid biosynthesis; L-histidine biosynthesis; L-histidine from 5-phospho-alpha-D-ribose 1-diphosphate: step 6/9.</text>
</comment>
<comment type="subcellular location">
    <subcellularLocation>
        <location evidence="6 7">Cytoplasm</location>
    </subcellularLocation>
</comment>
<protein>
    <recommendedName>
        <fullName evidence="2 6">Imidazoleglycerol-phosphate dehydratase</fullName>
        <shortName evidence="6">IGPD</shortName>
        <ecNumber evidence="6 7">4.2.1.19</ecNumber>
    </recommendedName>
</protein>
<keyword evidence="4 6" id="KW-0368">Histidine biosynthesis</keyword>